<feature type="domain" description="Disease resistance protein Roq1-like winged-helix" evidence="10">
    <location>
        <begin position="689"/>
        <end position="760"/>
    </location>
</feature>
<dbReference type="Gene3D" id="1.10.8.430">
    <property type="entry name" value="Helical domain of apoptotic protease-activating factors"/>
    <property type="match status" value="1"/>
</dbReference>
<evidence type="ECO:0000259" key="8">
    <source>
        <dbReference type="Pfam" id="PF00931"/>
    </source>
</evidence>
<evidence type="ECO:0000256" key="1">
    <source>
        <dbReference type="ARBA" id="ARBA00011982"/>
    </source>
</evidence>
<feature type="domain" description="NB-ARC" evidence="8">
    <location>
        <begin position="461"/>
        <end position="622"/>
    </location>
</feature>
<dbReference type="InterPro" id="IPR027417">
    <property type="entry name" value="P-loop_NTPase"/>
</dbReference>
<dbReference type="PRINTS" id="PR00364">
    <property type="entry name" value="DISEASERSIST"/>
</dbReference>
<dbReference type="InterPro" id="IPR032675">
    <property type="entry name" value="LRR_dom_sf"/>
</dbReference>
<evidence type="ECO:0000256" key="7">
    <source>
        <dbReference type="SAM" id="MobiDB-lite"/>
    </source>
</evidence>
<evidence type="ECO:0000256" key="5">
    <source>
        <dbReference type="ARBA" id="ARBA00023027"/>
    </source>
</evidence>
<evidence type="ECO:0000259" key="10">
    <source>
        <dbReference type="Pfam" id="PF23282"/>
    </source>
</evidence>
<dbReference type="Gene3D" id="3.40.50.300">
    <property type="entry name" value="P-loop containing nucleotide triphosphate hydrolases"/>
    <property type="match status" value="1"/>
</dbReference>
<name>A0A2N9FV03_FAGSY</name>
<sequence>MKCLLPWTWVSSHEMFGSMDLGVDDAVHVSEEIDEVGITGEAPNPHPEQYFWSFNGPLVPFGDFRVPNDCSPYLSRLSAGHSDFTKGFKLSIGLGGPMLSLLGSVLAAMDESSLEDAQCLFGKRIADEIKALQHQTALLQDSLAELTAYQDKMMSTGRMVLRYGPSQFDADLDGEGTSPHMPPSAVDQLQDDGNEGRFATQLPSGVAKMWMPKISAPYRPRINPRTKAEYGPDLCVWGMLSPKLDSKGYGGLMKTGTTDQDKMLTQGVAVDGLKVFLVYRGPTGSVPWTAVGFVFLELLKSALMEKFQSKDFRPAKDQPFFLLLSPIYSVGAAVDQSVMPSPPRPVGKENAQQAVSSLLASVDTDLGRPWRLLRSFQPLHHLPRHHLHYPSQLVPPQIAFMAGFGCEPLGNLPWTTGNESEFIKEIVQMVSIIVNRTYLNVAKYPVGIESRVKDINLLLSIGRNDIRMVGILGVGGIGKTTIAKAIYNLIAHQFEVSCFLANVRETSKQESGLVQLQETLLSEILRDARISKVGNVDQGINVIKHRLCSKRVLLILDDVDQLVQLETLAGKCDWFGLGSRISITTRDKSLLTNHQVDFTYQVKEMDHSEALQLFSWNAFKRDKPVDEYAELTERAVHYAGGLPLALMVVGSDLYGSDMIQWESALDKYKRIPNKNIQEILKISYDRLDDNEKDIFLDIACFFKGKHANYVIKILDKCGFFPDIGIQVLIDKSLITIEEYNNLGMHDLLQEMGREIVQQESPEEPGERSRLWFHEDVRHVLEENTMKRLRLFINRNALFSGGPNYLSNELRLLEWPEYPLQSLPSNFHGKRLVVLKMRNNLFKGLHDGFKNLQNLTIMDFSNCEFLTEVPDLSKMPNLEELTLDNCTNLVEVHHSVGFLDKLKVLRFVECSNLRSFPRSLKLRSLVVLMLEDCSGLENFPEIECKMEGLEYIGLRNTPIKELPSSVEYLIGLKELNLTQSQKMEMRDADFISMDDIQSMPSIVSTKESEVSSSAELSIINDGSSSMVFLALRVLGTGNCVLSDSDFFTTLDFFSTLGQLDLSGSSFVSLPSCMGGFLGLRCLKLDDCKQLQEILVLPPKMEEGHLEDHLFGIIFPGNKIPDWFCHHKENSTSDLCEIDINEPPHLDGEIIGMALCAVIELKDGINAKAFHLSGSDHVWLRYYLQEYGDVNLDVHVPTKRGRSDDDDDDDDDGNLESNLLVPHQKRYPSTMSFTVSDLNLG</sequence>
<organism evidence="12">
    <name type="scientific">Fagus sylvatica</name>
    <name type="common">Beechnut</name>
    <dbReference type="NCBI Taxonomy" id="28930"/>
    <lineage>
        <taxon>Eukaryota</taxon>
        <taxon>Viridiplantae</taxon>
        <taxon>Streptophyta</taxon>
        <taxon>Embryophyta</taxon>
        <taxon>Tracheophyta</taxon>
        <taxon>Spermatophyta</taxon>
        <taxon>Magnoliopsida</taxon>
        <taxon>eudicotyledons</taxon>
        <taxon>Gunneridae</taxon>
        <taxon>Pentapetalae</taxon>
        <taxon>rosids</taxon>
        <taxon>fabids</taxon>
        <taxon>Fagales</taxon>
        <taxon>Fagaceae</taxon>
        <taxon>Fagus</taxon>
    </lineage>
</organism>
<keyword evidence="2" id="KW-0433">Leucine-rich repeat</keyword>
<feature type="domain" description="C-JID" evidence="9">
    <location>
        <begin position="1113"/>
        <end position="1180"/>
    </location>
</feature>
<dbReference type="InterPro" id="IPR002182">
    <property type="entry name" value="NB-ARC"/>
</dbReference>
<dbReference type="Pfam" id="PF00931">
    <property type="entry name" value="NB-ARC"/>
    <property type="match status" value="1"/>
</dbReference>
<feature type="region of interest" description="Disordered" evidence="7">
    <location>
        <begin position="1193"/>
        <end position="1219"/>
    </location>
</feature>
<dbReference type="AlphaFoldDB" id="A0A2N9FV03"/>
<dbReference type="EMBL" id="OIVN01001204">
    <property type="protein sequence ID" value="SPC91122.1"/>
    <property type="molecule type" value="Genomic_DNA"/>
</dbReference>
<dbReference type="Pfam" id="PF23282">
    <property type="entry name" value="WHD_ROQ1"/>
    <property type="match status" value="1"/>
</dbReference>
<evidence type="ECO:0000313" key="12">
    <source>
        <dbReference type="EMBL" id="SPC91122.1"/>
    </source>
</evidence>
<reference evidence="12" key="1">
    <citation type="submission" date="2018-02" db="EMBL/GenBank/DDBJ databases">
        <authorList>
            <person name="Cohen D.B."/>
            <person name="Kent A.D."/>
        </authorList>
    </citation>
    <scope>NUCLEOTIDE SEQUENCE</scope>
</reference>
<keyword evidence="4" id="KW-0611">Plant defense</keyword>
<dbReference type="PANTHER" id="PTHR11017">
    <property type="entry name" value="LEUCINE-RICH REPEAT-CONTAINING PROTEIN"/>
    <property type="match status" value="1"/>
</dbReference>
<dbReference type="InterPro" id="IPR058546">
    <property type="entry name" value="RPS4B/Roq1-like_LRR"/>
</dbReference>
<dbReference type="SUPFAM" id="SSF52540">
    <property type="entry name" value="P-loop containing nucleoside triphosphate hydrolases"/>
    <property type="match status" value="1"/>
</dbReference>
<accession>A0A2N9FV03</accession>
<dbReference type="InterPro" id="IPR045344">
    <property type="entry name" value="C-JID"/>
</dbReference>
<dbReference type="EC" id="3.2.2.6" evidence="1"/>
<gene>
    <name evidence="12" type="ORF">FSB_LOCUS19004</name>
</gene>
<dbReference type="Pfam" id="PF23286">
    <property type="entry name" value="LRR_13"/>
    <property type="match status" value="1"/>
</dbReference>
<feature type="domain" description="Disease resistance protein RPS4B/Roq1-like leucine-rich repeats" evidence="11">
    <location>
        <begin position="921"/>
        <end position="1092"/>
    </location>
</feature>
<evidence type="ECO:0000259" key="11">
    <source>
        <dbReference type="Pfam" id="PF23286"/>
    </source>
</evidence>
<dbReference type="Gene3D" id="3.80.10.10">
    <property type="entry name" value="Ribonuclease Inhibitor"/>
    <property type="match status" value="2"/>
</dbReference>
<dbReference type="PANTHER" id="PTHR11017:SF570">
    <property type="entry name" value="DISEASE RESISTANCE PROTEIN (TIR-NBS CLASS)-RELATED"/>
    <property type="match status" value="1"/>
</dbReference>
<dbReference type="GO" id="GO:0061809">
    <property type="term" value="F:NAD+ nucleosidase activity, cyclic ADP-ribose generating"/>
    <property type="evidence" value="ECO:0007669"/>
    <property type="project" value="UniProtKB-EC"/>
</dbReference>
<dbReference type="InterPro" id="IPR044974">
    <property type="entry name" value="Disease_R_plants"/>
</dbReference>
<keyword evidence="3" id="KW-0677">Repeat</keyword>
<evidence type="ECO:0000256" key="6">
    <source>
        <dbReference type="ARBA" id="ARBA00047304"/>
    </source>
</evidence>
<keyword evidence="5" id="KW-0520">NAD</keyword>
<dbReference type="GO" id="GO:0006952">
    <property type="term" value="P:defense response"/>
    <property type="evidence" value="ECO:0007669"/>
    <property type="project" value="InterPro"/>
</dbReference>
<dbReference type="SUPFAM" id="SSF52058">
    <property type="entry name" value="L domain-like"/>
    <property type="match status" value="1"/>
</dbReference>
<feature type="compositionally biased region" description="Acidic residues" evidence="7">
    <location>
        <begin position="1202"/>
        <end position="1212"/>
    </location>
</feature>
<dbReference type="InterPro" id="IPR058192">
    <property type="entry name" value="WHD_ROQ1-like"/>
</dbReference>
<evidence type="ECO:0000259" key="9">
    <source>
        <dbReference type="Pfam" id="PF20160"/>
    </source>
</evidence>
<dbReference type="InterPro" id="IPR042197">
    <property type="entry name" value="Apaf_helical"/>
</dbReference>
<comment type="catalytic activity">
    <reaction evidence="6">
        <text>NAD(+) + H2O = ADP-D-ribose + nicotinamide + H(+)</text>
        <dbReference type="Rhea" id="RHEA:16301"/>
        <dbReference type="ChEBI" id="CHEBI:15377"/>
        <dbReference type="ChEBI" id="CHEBI:15378"/>
        <dbReference type="ChEBI" id="CHEBI:17154"/>
        <dbReference type="ChEBI" id="CHEBI:57540"/>
        <dbReference type="ChEBI" id="CHEBI:57967"/>
        <dbReference type="EC" id="3.2.2.6"/>
    </reaction>
    <physiologicalReaction direction="left-to-right" evidence="6">
        <dbReference type="Rhea" id="RHEA:16302"/>
    </physiologicalReaction>
</comment>
<evidence type="ECO:0000256" key="3">
    <source>
        <dbReference type="ARBA" id="ARBA00022737"/>
    </source>
</evidence>
<protein>
    <recommendedName>
        <fullName evidence="1">ADP-ribosyl cyclase/cyclic ADP-ribose hydrolase</fullName>
        <ecNumber evidence="1">3.2.2.6</ecNumber>
    </recommendedName>
</protein>
<dbReference type="GO" id="GO:0043531">
    <property type="term" value="F:ADP binding"/>
    <property type="evidence" value="ECO:0007669"/>
    <property type="project" value="InterPro"/>
</dbReference>
<evidence type="ECO:0000256" key="4">
    <source>
        <dbReference type="ARBA" id="ARBA00022821"/>
    </source>
</evidence>
<proteinExistence type="predicted"/>
<dbReference type="Pfam" id="PF20160">
    <property type="entry name" value="C-JID"/>
    <property type="match status" value="1"/>
</dbReference>
<dbReference type="FunFam" id="1.10.8.430:FF:000002">
    <property type="entry name" value="Disease resistance protein (TIR-NBS-LRR class)"/>
    <property type="match status" value="1"/>
</dbReference>
<evidence type="ECO:0000256" key="2">
    <source>
        <dbReference type="ARBA" id="ARBA00022614"/>
    </source>
</evidence>